<reference evidence="6 7" key="1">
    <citation type="journal article" date="2016" name="Biochim. Biophys. Acta">
        <title>Characterization of red-shifted phycobilisomes isolated from the chlorophyll f-containing cyanobacterium Halomicronema hongdechloris.</title>
        <authorList>
            <person name="Li Y."/>
            <person name="Lin Y."/>
            <person name="Garvey C.J."/>
            <person name="Birch D."/>
            <person name="Corkery R.W."/>
            <person name="Loughlin P.C."/>
            <person name="Scheer H."/>
            <person name="Willows R.D."/>
            <person name="Chen M."/>
        </authorList>
    </citation>
    <scope>NUCLEOTIDE SEQUENCE [LARGE SCALE GENOMIC DNA]</scope>
    <source>
        <strain evidence="6 7">C2206</strain>
    </source>
</reference>
<dbReference type="STRING" id="1641165.XM38_07830"/>
<evidence type="ECO:0000256" key="2">
    <source>
        <dbReference type="ARBA" id="ARBA00022723"/>
    </source>
</evidence>
<dbReference type="GO" id="GO:0046872">
    <property type="term" value="F:metal ion binding"/>
    <property type="evidence" value="ECO:0007669"/>
    <property type="project" value="UniProtKB-KW"/>
</dbReference>
<dbReference type="InterPro" id="IPR043795">
    <property type="entry name" value="N-alpha-Ac-DABA-like"/>
</dbReference>
<dbReference type="OrthoDB" id="9782876at2"/>
<dbReference type="EC" id="3.5.1.-" evidence="6"/>
<dbReference type="PIRSF" id="PIRSF039012">
    <property type="entry name" value="ASP"/>
    <property type="match status" value="1"/>
</dbReference>
<dbReference type="EMBL" id="CP021983">
    <property type="protein sequence ID" value="ASC70541.1"/>
    <property type="molecule type" value="Genomic_DNA"/>
</dbReference>
<proteinExistence type="predicted"/>
<evidence type="ECO:0000313" key="6">
    <source>
        <dbReference type="EMBL" id="ASC70541.1"/>
    </source>
</evidence>
<dbReference type="GO" id="GO:0016788">
    <property type="term" value="F:hydrolase activity, acting on ester bonds"/>
    <property type="evidence" value="ECO:0007669"/>
    <property type="project" value="InterPro"/>
</dbReference>
<keyword evidence="4" id="KW-0862">Zinc</keyword>
<dbReference type="GO" id="GO:0016811">
    <property type="term" value="F:hydrolase activity, acting on carbon-nitrogen (but not peptide) bonds, in linear amides"/>
    <property type="evidence" value="ECO:0007669"/>
    <property type="project" value="InterPro"/>
</dbReference>
<dbReference type="KEGG" id="hhg:XM38_014800"/>
<evidence type="ECO:0000259" key="5">
    <source>
        <dbReference type="Pfam" id="PF24827"/>
    </source>
</evidence>
<sequence length="343" mass="37454">MNDNGKAREVINDGQGLETLIATAAPVQPLTIAGTSIFPGKRLKIEIPVARLPTGTTLSLPVTVIHGKEAGPCLWLSAAIHGDELNGVEIIRRLVNPLKPSQLRGTLIAVPVVNIFGLLEQSRYLPDRRDLNRAFPGSLRGSLAARLAALLMREIVGHCHLGIDLHTAAIHRINWPQIRADLDDLTTYALAKAFGAPILIHSGVRDGSLRQAAAQRGIPTLLYEAGEALRFDEMAIQRGMEGIQRVMITLKMLQLDVPNSVPVPLETRTTKWIRASRGGLWHREVHLGQRLMLRQRLGFVADAFGDHRVEIRSPVAGMVIGHSQNPLVHQGDALVHVAQLTDS</sequence>
<dbReference type="PANTHER" id="PTHR37326">
    <property type="entry name" value="BLL3975 PROTEIN"/>
    <property type="match status" value="1"/>
</dbReference>
<keyword evidence="7" id="KW-1185">Reference proteome</keyword>
<dbReference type="RefSeq" id="WP_080807354.1">
    <property type="nucleotide sequence ID" value="NZ_CP021983.2"/>
</dbReference>
<accession>A0A1Z3HJQ9</accession>
<dbReference type="CDD" id="cd06251">
    <property type="entry name" value="M14_ASTE_ASPA-like"/>
    <property type="match status" value="1"/>
</dbReference>
<keyword evidence="3 6" id="KW-0378">Hydrolase</keyword>
<dbReference type="SUPFAM" id="SSF53187">
    <property type="entry name" value="Zn-dependent exopeptidases"/>
    <property type="match status" value="1"/>
</dbReference>
<dbReference type="PANTHER" id="PTHR37326:SF2">
    <property type="entry name" value="SUCCINYLGLUTAMATE DESUCCINYLASE_ASPARTOACYLASE FAMILY PROTEIN"/>
    <property type="match status" value="1"/>
</dbReference>
<protein>
    <submittedName>
        <fullName evidence="6">N-alpha-acetyl-L-2,4-diaminobutyric acid deacetylase</fullName>
        <ecNumber evidence="6">3.5.1.-</ecNumber>
    </submittedName>
</protein>
<dbReference type="Proteomes" id="UP000191901">
    <property type="component" value="Chromosome"/>
</dbReference>
<dbReference type="AlphaFoldDB" id="A0A1Z3HJQ9"/>
<evidence type="ECO:0000256" key="3">
    <source>
        <dbReference type="ARBA" id="ARBA00022801"/>
    </source>
</evidence>
<gene>
    <name evidence="6" type="primary">doeB</name>
    <name evidence="6" type="ORF">XM38_014800</name>
</gene>
<dbReference type="Gene3D" id="3.40.630.10">
    <property type="entry name" value="Zn peptidases"/>
    <property type="match status" value="1"/>
</dbReference>
<name>A0A1Z3HJQ9_9CYAN</name>
<dbReference type="InterPro" id="IPR055438">
    <property type="entry name" value="AstE_AspA_cat"/>
</dbReference>
<dbReference type="Pfam" id="PF24827">
    <property type="entry name" value="AstE_AspA_cat"/>
    <property type="match status" value="1"/>
</dbReference>
<evidence type="ECO:0000313" key="7">
    <source>
        <dbReference type="Proteomes" id="UP000191901"/>
    </source>
</evidence>
<feature type="domain" description="Succinylglutamate desuccinylase/Aspartoacylase catalytic" evidence="5">
    <location>
        <begin position="71"/>
        <end position="248"/>
    </location>
</feature>
<keyword evidence="2" id="KW-0479">Metal-binding</keyword>
<dbReference type="InterPro" id="IPR053138">
    <property type="entry name" value="N-alpha-Ac-DABA_deacetylase"/>
</dbReference>
<evidence type="ECO:0000256" key="1">
    <source>
        <dbReference type="ARBA" id="ARBA00001947"/>
    </source>
</evidence>
<comment type="cofactor">
    <cofactor evidence="1">
        <name>Zn(2+)</name>
        <dbReference type="ChEBI" id="CHEBI:29105"/>
    </cofactor>
</comment>
<organism evidence="6 7">
    <name type="scientific">Halomicronema hongdechloris C2206</name>
    <dbReference type="NCBI Taxonomy" id="1641165"/>
    <lineage>
        <taxon>Bacteria</taxon>
        <taxon>Bacillati</taxon>
        <taxon>Cyanobacteriota</taxon>
        <taxon>Cyanophyceae</taxon>
        <taxon>Nodosilineales</taxon>
        <taxon>Nodosilineaceae</taxon>
        <taxon>Halomicronema</taxon>
    </lineage>
</organism>
<evidence type="ECO:0000256" key="4">
    <source>
        <dbReference type="ARBA" id="ARBA00022833"/>
    </source>
</evidence>